<accession>A0ABW0JC87</accession>
<feature type="chain" id="PRO_5046596059" description="Entericidin" evidence="1">
    <location>
        <begin position="20"/>
        <end position="42"/>
    </location>
</feature>
<evidence type="ECO:0000313" key="3">
    <source>
        <dbReference type="Proteomes" id="UP001596103"/>
    </source>
</evidence>
<evidence type="ECO:0000256" key="1">
    <source>
        <dbReference type="SAM" id="SignalP"/>
    </source>
</evidence>
<evidence type="ECO:0008006" key="4">
    <source>
        <dbReference type="Google" id="ProtNLM"/>
    </source>
</evidence>
<gene>
    <name evidence="2" type="ORF">ACFPTO_17705</name>
</gene>
<comment type="caution">
    <text evidence="2">The sequence shown here is derived from an EMBL/GenBank/DDBJ whole genome shotgun (WGS) entry which is preliminary data.</text>
</comment>
<dbReference type="RefSeq" id="WP_377713209.1">
    <property type="nucleotide sequence ID" value="NZ_JBHSMP010000020.1"/>
</dbReference>
<feature type="signal peptide" evidence="1">
    <location>
        <begin position="1"/>
        <end position="19"/>
    </location>
</feature>
<dbReference type="EMBL" id="JBHSMP010000020">
    <property type="protein sequence ID" value="MFC5430619.1"/>
    <property type="molecule type" value="Genomic_DNA"/>
</dbReference>
<keyword evidence="1" id="KW-0732">Signal</keyword>
<keyword evidence="3" id="KW-1185">Reference proteome</keyword>
<sequence length="42" mass="4308">MIKRCVAIALLAGTVFSLAGCNTIAGFGQDITGSARAVQRII</sequence>
<proteinExistence type="predicted"/>
<dbReference type="Proteomes" id="UP001596103">
    <property type="component" value="Unassembled WGS sequence"/>
</dbReference>
<protein>
    <recommendedName>
        <fullName evidence="4">Entericidin</fullName>
    </recommendedName>
</protein>
<evidence type="ECO:0000313" key="2">
    <source>
        <dbReference type="EMBL" id="MFC5430619.1"/>
    </source>
</evidence>
<dbReference type="PROSITE" id="PS51257">
    <property type="entry name" value="PROKAR_LIPOPROTEIN"/>
    <property type="match status" value="1"/>
</dbReference>
<organism evidence="2 3">
    <name type="scientific">Paraburkholderia denitrificans</name>
    <dbReference type="NCBI Taxonomy" id="694025"/>
    <lineage>
        <taxon>Bacteria</taxon>
        <taxon>Pseudomonadati</taxon>
        <taxon>Pseudomonadota</taxon>
        <taxon>Betaproteobacteria</taxon>
        <taxon>Burkholderiales</taxon>
        <taxon>Burkholderiaceae</taxon>
        <taxon>Paraburkholderia</taxon>
    </lineage>
</organism>
<reference evidence="3" key="1">
    <citation type="journal article" date="2019" name="Int. J. Syst. Evol. Microbiol.">
        <title>The Global Catalogue of Microorganisms (GCM) 10K type strain sequencing project: providing services to taxonomists for standard genome sequencing and annotation.</title>
        <authorList>
            <consortium name="The Broad Institute Genomics Platform"/>
            <consortium name="The Broad Institute Genome Sequencing Center for Infectious Disease"/>
            <person name="Wu L."/>
            <person name="Ma J."/>
        </authorList>
    </citation>
    <scope>NUCLEOTIDE SEQUENCE [LARGE SCALE GENOMIC DNA]</scope>
    <source>
        <strain evidence="3">CCUG 56042</strain>
    </source>
</reference>
<name>A0ABW0JC87_9BURK</name>